<accession>A0ABR1SI14</accession>
<feature type="compositionally biased region" description="Basic and acidic residues" evidence="1">
    <location>
        <begin position="91"/>
        <end position="105"/>
    </location>
</feature>
<protein>
    <submittedName>
        <fullName evidence="2">Uncharacterized protein</fullName>
    </submittedName>
</protein>
<gene>
    <name evidence="2" type="ORF">PG993_008970</name>
</gene>
<dbReference type="Proteomes" id="UP001444661">
    <property type="component" value="Unassembled WGS sequence"/>
</dbReference>
<comment type="caution">
    <text evidence="2">The sequence shown here is derived from an EMBL/GenBank/DDBJ whole genome shotgun (WGS) entry which is preliminary data.</text>
</comment>
<organism evidence="2 3">
    <name type="scientific">Apiospora rasikravindrae</name>
    <dbReference type="NCBI Taxonomy" id="990691"/>
    <lineage>
        <taxon>Eukaryota</taxon>
        <taxon>Fungi</taxon>
        <taxon>Dikarya</taxon>
        <taxon>Ascomycota</taxon>
        <taxon>Pezizomycotina</taxon>
        <taxon>Sordariomycetes</taxon>
        <taxon>Xylariomycetidae</taxon>
        <taxon>Amphisphaeriales</taxon>
        <taxon>Apiosporaceae</taxon>
        <taxon>Apiospora</taxon>
    </lineage>
</organism>
<sequence length="121" mass="13645">PHLVVEIPLLKKGADLESTADMAQNRQESLRKGLKNPDVFKVVIDRAYSDTTMNMELHVNSKLAVREEDNSPWAHFSRYLLGFDGISERAMKHKEGQQADAKPAEEQQVDASPLGQLIEKF</sequence>
<evidence type="ECO:0000256" key="1">
    <source>
        <dbReference type="SAM" id="MobiDB-lite"/>
    </source>
</evidence>
<proteinExistence type="predicted"/>
<keyword evidence="3" id="KW-1185">Reference proteome</keyword>
<dbReference type="EMBL" id="JAQQWK010000009">
    <property type="protein sequence ID" value="KAK8033975.1"/>
    <property type="molecule type" value="Genomic_DNA"/>
</dbReference>
<name>A0ABR1SI14_9PEZI</name>
<feature type="region of interest" description="Disordered" evidence="1">
    <location>
        <begin position="91"/>
        <end position="115"/>
    </location>
</feature>
<reference evidence="2 3" key="1">
    <citation type="submission" date="2023-01" db="EMBL/GenBank/DDBJ databases">
        <title>Analysis of 21 Apiospora genomes using comparative genomics revels a genus with tremendous synthesis potential of carbohydrate active enzymes and secondary metabolites.</title>
        <authorList>
            <person name="Sorensen T."/>
        </authorList>
    </citation>
    <scope>NUCLEOTIDE SEQUENCE [LARGE SCALE GENOMIC DNA]</scope>
    <source>
        <strain evidence="2 3">CBS 33761</strain>
    </source>
</reference>
<evidence type="ECO:0000313" key="2">
    <source>
        <dbReference type="EMBL" id="KAK8033975.1"/>
    </source>
</evidence>
<evidence type="ECO:0000313" key="3">
    <source>
        <dbReference type="Proteomes" id="UP001444661"/>
    </source>
</evidence>
<feature type="non-terminal residue" evidence="2">
    <location>
        <position position="1"/>
    </location>
</feature>